<keyword evidence="4" id="KW-0997">Cell inner membrane</keyword>
<reference evidence="10 11" key="1">
    <citation type="journal article" date="2013" name="Stand. Genomic Sci.">
        <title>Genome sequence of the reddish-pigmented Rubellimicrobium thermophilum type strain (DSM 16684(T)), a member of the Roseobacter clade.</title>
        <authorList>
            <person name="Fiebig A."/>
            <person name="Riedel T."/>
            <person name="Gronow S."/>
            <person name="Petersen J."/>
            <person name="Klenk H.P."/>
            <person name="Goker M."/>
        </authorList>
    </citation>
    <scope>NUCLEOTIDE SEQUENCE [LARGE SCALE GENOMIC DNA]</scope>
    <source>
        <strain evidence="10 11">DSM 16684</strain>
    </source>
</reference>
<evidence type="ECO:0000256" key="9">
    <source>
        <dbReference type="SAM" id="Phobius"/>
    </source>
</evidence>
<gene>
    <name evidence="10" type="ORF">ruthe_01608</name>
</gene>
<evidence type="ECO:0000256" key="4">
    <source>
        <dbReference type="ARBA" id="ARBA00022519"/>
    </source>
</evidence>
<evidence type="ECO:0000313" key="11">
    <source>
        <dbReference type="Proteomes" id="UP000015346"/>
    </source>
</evidence>
<keyword evidence="6 9" id="KW-1133">Transmembrane helix</keyword>
<protein>
    <submittedName>
        <fullName evidence="10">Putative membrane protein</fullName>
    </submittedName>
</protein>
<keyword evidence="7 9" id="KW-0472">Membrane</keyword>
<dbReference type="Pfam" id="PF05128">
    <property type="entry name" value="DUF697"/>
    <property type="match status" value="1"/>
</dbReference>
<dbReference type="HOGENOM" id="CLU_057693_1_0_5"/>
<organism evidence="10 11">
    <name type="scientific">Rubellimicrobium thermophilum DSM 16684</name>
    <dbReference type="NCBI Taxonomy" id="1123069"/>
    <lineage>
        <taxon>Bacteria</taxon>
        <taxon>Pseudomonadati</taxon>
        <taxon>Pseudomonadota</taxon>
        <taxon>Alphaproteobacteria</taxon>
        <taxon>Rhodobacterales</taxon>
        <taxon>Roseobacteraceae</taxon>
        <taxon>Rubellimicrobium</taxon>
    </lineage>
</organism>
<dbReference type="Proteomes" id="UP000015346">
    <property type="component" value="Unassembled WGS sequence"/>
</dbReference>
<dbReference type="RefSeq" id="WP_021097697.1">
    <property type="nucleotide sequence ID" value="NZ_KE557320.1"/>
</dbReference>
<dbReference type="InterPro" id="IPR021147">
    <property type="entry name" value="DUF697"/>
</dbReference>
<dbReference type="AlphaFoldDB" id="S9R1W2"/>
<dbReference type="EMBL" id="AOLV01000012">
    <property type="protein sequence ID" value="EPX85887.1"/>
    <property type="molecule type" value="Genomic_DNA"/>
</dbReference>
<evidence type="ECO:0000256" key="2">
    <source>
        <dbReference type="ARBA" id="ARBA00008255"/>
    </source>
</evidence>
<sequence length="336" mass="34988">MSEPDRPAPPPRGPVLLELGDLPPPAPESAPPVEEVAPPPAMARAMRLAARPRSRLAGLFWSLLGSFLLFALSLAAWDWAARLLERHPLLGAVATGLLAGTVVVAIVIAGREMLAIRRLARIDHLQRRAATALATGSLAEARAVAADLADLHAGRGGELAGAAARLRQHGTEILDADGLLRLAEAELLVPLDRLASREVEAAARQVAAVTAVVPLPLADVAAALAANLRMIRRVAGIYGGRSGFLESLRLVRAVMTHLVATGAVAVGDDLIGSVAGGTALARLSRRFGEGVVNAALTARVGLAAMEVCRPLPFLSQERPTVTAVLGRALRGLFGRD</sequence>
<dbReference type="NCBIfam" id="TIGR01620">
    <property type="entry name" value="hyp_HI0043"/>
    <property type="match status" value="1"/>
</dbReference>
<feature type="transmembrane region" description="Helical" evidence="9">
    <location>
        <begin position="89"/>
        <end position="109"/>
    </location>
</feature>
<name>S9R1W2_9RHOB</name>
<evidence type="ECO:0000256" key="1">
    <source>
        <dbReference type="ARBA" id="ARBA00004429"/>
    </source>
</evidence>
<accession>S9R1W2</accession>
<keyword evidence="3" id="KW-1003">Cell membrane</keyword>
<dbReference type="GO" id="GO:0005886">
    <property type="term" value="C:plasma membrane"/>
    <property type="evidence" value="ECO:0007669"/>
    <property type="project" value="UniProtKB-SubCell"/>
</dbReference>
<dbReference type="PANTHER" id="PTHR39342">
    <property type="entry name" value="UPF0283 MEMBRANE PROTEIN YCJF"/>
    <property type="match status" value="1"/>
</dbReference>
<dbReference type="InterPro" id="IPR006507">
    <property type="entry name" value="UPF0283"/>
</dbReference>
<keyword evidence="5 9" id="KW-0812">Transmembrane</keyword>
<feature type="transmembrane region" description="Helical" evidence="9">
    <location>
        <begin position="56"/>
        <end position="77"/>
    </location>
</feature>
<evidence type="ECO:0000256" key="7">
    <source>
        <dbReference type="ARBA" id="ARBA00023136"/>
    </source>
</evidence>
<evidence type="ECO:0000256" key="8">
    <source>
        <dbReference type="SAM" id="MobiDB-lite"/>
    </source>
</evidence>
<evidence type="ECO:0000256" key="5">
    <source>
        <dbReference type="ARBA" id="ARBA00022692"/>
    </source>
</evidence>
<feature type="region of interest" description="Disordered" evidence="8">
    <location>
        <begin position="1"/>
        <end position="36"/>
    </location>
</feature>
<dbReference type="PANTHER" id="PTHR39342:SF1">
    <property type="entry name" value="UPF0283 MEMBRANE PROTEIN YCJF"/>
    <property type="match status" value="1"/>
</dbReference>
<dbReference type="PATRIC" id="fig|1123069.3.peg.1576"/>
<evidence type="ECO:0000313" key="10">
    <source>
        <dbReference type="EMBL" id="EPX85887.1"/>
    </source>
</evidence>
<evidence type="ECO:0000256" key="6">
    <source>
        <dbReference type="ARBA" id="ARBA00022989"/>
    </source>
</evidence>
<evidence type="ECO:0000256" key="3">
    <source>
        <dbReference type="ARBA" id="ARBA00022475"/>
    </source>
</evidence>
<keyword evidence="11" id="KW-1185">Reference proteome</keyword>
<proteinExistence type="inferred from homology"/>
<dbReference type="STRING" id="1123069.ruthe_01608"/>
<comment type="similarity">
    <text evidence="2">Belongs to the UPF0283 family.</text>
</comment>
<comment type="caution">
    <text evidence="10">The sequence shown here is derived from an EMBL/GenBank/DDBJ whole genome shotgun (WGS) entry which is preliminary data.</text>
</comment>
<dbReference type="OrthoDB" id="9816060at2"/>
<comment type="subcellular location">
    <subcellularLocation>
        <location evidence="1">Cell inner membrane</location>
        <topology evidence="1">Multi-pass membrane protein</topology>
    </subcellularLocation>
</comment>